<feature type="transmembrane region" description="Helical" evidence="6">
    <location>
        <begin position="200"/>
        <end position="222"/>
    </location>
</feature>
<proteinExistence type="inferred from homology"/>
<name>A0A516V6F9_9GAMM</name>
<dbReference type="AlphaFoldDB" id="A0A516V6F9"/>
<feature type="transmembrane region" description="Helical" evidence="6">
    <location>
        <begin position="172"/>
        <end position="194"/>
    </location>
</feature>
<dbReference type="GO" id="GO:0005886">
    <property type="term" value="C:plasma membrane"/>
    <property type="evidence" value="ECO:0007669"/>
    <property type="project" value="UniProtKB-SubCell"/>
</dbReference>
<dbReference type="Proteomes" id="UP000315891">
    <property type="component" value="Chromosome"/>
</dbReference>
<evidence type="ECO:0000256" key="3">
    <source>
        <dbReference type="ARBA" id="ARBA00022692"/>
    </source>
</evidence>
<dbReference type="RefSeq" id="WP_143879591.1">
    <property type="nucleotide sequence ID" value="NZ_BAABLZ010000001.1"/>
</dbReference>
<evidence type="ECO:0000256" key="2">
    <source>
        <dbReference type="ARBA" id="ARBA00009142"/>
    </source>
</evidence>
<evidence type="ECO:0000256" key="4">
    <source>
        <dbReference type="ARBA" id="ARBA00022989"/>
    </source>
</evidence>
<dbReference type="PANTHER" id="PTHR43701">
    <property type="entry name" value="MEMBRANE TRANSPORTER PROTEIN MJ0441-RELATED"/>
    <property type="match status" value="1"/>
</dbReference>
<accession>A0A516V6F9</accession>
<dbReference type="PANTHER" id="PTHR43701:SF12">
    <property type="entry name" value="MEMBRANE TRANSPORTER PROTEIN YTNM-RELATED"/>
    <property type="match status" value="1"/>
</dbReference>
<comment type="similarity">
    <text evidence="2 6">Belongs to the 4-toluene sulfonate uptake permease (TSUP) (TC 2.A.102) family.</text>
</comment>
<dbReference type="OrthoDB" id="45564at2"/>
<dbReference type="InterPro" id="IPR002781">
    <property type="entry name" value="TM_pro_TauE-like"/>
</dbReference>
<keyword evidence="3 6" id="KW-0812">Transmembrane</keyword>
<dbReference type="InterPro" id="IPR051598">
    <property type="entry name" value="TSUP/Inactive_protease-like"/>
</dbReference>
<feature type="transmembrane region" description="Helical" evidence="6">
    <location>
        <begin position="108"/>
        <end position="125"/>
    </location>
</feature>
<dbReference type="EMBL" id="CP041742">
    <property type="protein sequence ID" value="QDQ74081.1"/>
    <property type="molecule type" value="Genomic_DNA"/>
</dbReference>
<comment type="subcellular location">
    <subcellularLocation>
        <location evidence="6">Cell membrane</location>
        <topology evidence="6">Multi-pass membrane protein</topology>
    </subcellularLocation>
    <subcellularLocation>
        <location evidence="1">Membrane</location>
        <topology evidence="1">Multi-pass membrane protein</topology>
    </subcellularLocation>
</comment>
<keyword evidence="4 6" id="KW-1133">Transmembrane helix</keyword>
<dbReference type="Pfam" id="PF01925">
    <property type="entry name" value="TauE"/>
    <property type="match status" value="1"/>
</dbReference>
<keyword evidence="5 6" id="KW-0472">Membrane</keyword>
<keyword evidence="6" id="KW-1003">Cell membrane</keyword>
<evidence type="ECO:0000256" key="5">
    <source>
        <dbReference type="ARBA" id="ARBA00023136"/>
    </source>
</evidence>
<evidence type="ECO:0000313" key="7">
    <source>
        <dbReference type="EMBL" id="QDQ74081.1"/>
    </source>
</evidence>
<evidence type="ECO:0000256" key="1">
    <source>
        <dbReference type="ARBA" id="ARBA00004141"/>
    </source>
</evidence>
<gene>
    <name evidence="7" type="ORF">FNZ56_09410</name>
</gene>
<sequence>MTPDFITADFIEYVVIGFCAQLVDGALGMAYGVTATSLLLGAGVPPVVASATVHAAECFTTGASAVSHHAFGNIDKALFKRLLLPGIVGAAVGAYLLSVLPGDAMKPWISGYLIVMGIVVLMKGFREFPPRRVTSHVQPLGFVGAMLDAIGGGGWGPIVASTLLARGSEFRITVGSVNAVEFFVTLTASITFILTIGLGYWPVILGLALGGVAAAPLGAWLVKRVPVKPMMVLVGLLIIGLSLRTLALHFGLL</sequence>
<evidence type="ECO:0000256" key="6">
    <source>
        <dbReference type="RuleBase" id="RU363041"/>
    </source>
</evidence>
<feature type="transmembrane region" description="Helical" evidence="6">
    <location>
        <begin position="82"/>
        <end position="102"/>
    </location>
</feature>
<keyword evidence="8" id="KW-1185">Reference proteome</keyword>
<protein>
    <recommendedName>
        <fullName evidence="6">Probable membrane transporter protein</fullName>
    </recommendedName>
</protein>
<evidence type="ECO:0000313" key="8">
    <source>
        <dbReference type="Proteomes" id="UP000315891"/>
    </source>
</evidence>
<feature type="transmembrane region" description="Helical" evidence="6">
    <location>
        <begin position="229"/>
        <end position="252"/>
    </location>
</feature>
<reference evidence="7 8" key="1">
    <citation type="submission" date="2019-07" db="EMBL/GenBank/DDBJ databases">
        <title>Lysobacter weifangensis sp. nov., isolated from bensulfuron-methyl contaminated farmland soil.</title>
        <authorList>
            <person name="Zhao H."/>
        </authorList>
    </citation>
    <scope>NUCLEOTIDE SEQUENCE [LARGE SCALE GENOMIC DNA]</scope>
    <source>
        <strain evidence="7 8">CC-Bw-6</strain>
    </source>
</reference>
<organism evidence="7 8">
    <name type="scientific">Pseudoluteimonas lycopersici</name>
    <dbReference type="NCBI Taxonomy" id="1324796"/>
    <lineage>
        <taxon>Bacteria</taxon>
        <taxon>Pseudomonadati</taxon>
        <taxon>Pseudomonadota</taxon>
        <taxon>Gammaproteobacteria</taxon>
        <taxon>Lysobacterales</taxon>
        <taxon>Lysobacteraceae</taxon>
        <taxon>Pseudoluteimonas</taxon>
    </lineage>
</organism>